<comment type="caution">
    <text evidence="2">The sequence shown here is derived from an EMBL/GenBank/DDBJ whole genome shotgun (WGS) entry which is preliminary data.</text>
</comment>
<accession>A0A0A2MM46</accession>
<dbReference type="Proteomes" id="UP000030111">
    <property type="component" value="Unassembled WGS sequence"/>
</dbReference>
<proteinExistence type="predicted"/>
<name>A0A0A2MM46_9FLAO</name>
<evidence type="ECO:0000313" key="3">
    <source>
        <dbReference type="Proteomes" id="UP000030111"/>
    </source>
</evidence>
<dbReference type="RefSeq" id="WP_026991730.1">
    <property type="nucleotide sequence ID" value="NZ_JRLY01000004.1"/>
</dbReference>
<sequence length="246" mass="26830">MKKLYLWAFVLPLLNSCSVDSQTDVPDQATTTTSASTLFTSKITGHYPENSANAFDDTGQLYYQISEAYFDAPHGSYTTSQIVTDVESIANANIDFLDLKPTNYAAITVTGVDAIADNNLTLTSAINNSGMSQPAKNSLLAFINGVMDLNDQEEEFDDIYQYTIIYETAVIANASFNTTDKQTILTTTSLVRYAFYFASTHKKKPPRDRDWEIGVGNIVGAIKGAEESTAKAVTLSAAVGIRHNND</sequence>
<keyword evidence="3" id="KW-1185">Reference proteome</keyword>
<protein>
    <submittedName>
        <fullName evidence="2">Uncharacterized protein</fullName>
    </submittedName>
</protein>
<dbReference type="AlphaFoldDB" id="A0A0A2MM46"/>
<dbReference type="STRING" id="1121898.GCA_000422725_00260"/>
<dbReference type="eggNOG" id="ENOG5033H6A">
    <property type="taxonomic scope" value="Bacteria"/>
</dbReference>
<feature type="signal peptide" evidence="1">
    <location>
        <begin position="1"/>
        <end position="21"/>
    </location>
</feature>
<evidence type="ECO:0000256" key="1">
    <source>
        <dbReference type="SAM" id="SignalP"/>
    </source>
</evidence>
<dbReference type="EMBL" id="JRLY01000004">
    <property type="protein sequence ID" value="KGO93692.1"/>
    <property type="molecule type" value="Genomic_DNA"/>
</dbReference>
<dbReference type="OrthoDB" id="646079at2"/>
<organism evidence="2 3">
    <name type="scientific">Flavobacterium subsaxonicum WB 4.1-42 = DSM 21790</name>
    <dbReference type="NCBI Taxonomy" id="1121898"/>
    <lineage>
        <taxon>Bacteria</taxon>
        <taxon>Pseudomonadati</taxon>
        <taxon>Bacteroidota</taxon>
        <taxon>Flavobacteriia</taxon>
        <taxon>Flavobacteriales</taxon>
        <taxon>Flavobacteriaceae</taxon>
        <taxon>Flavobacterium</taxon>
    </lineage>
</organism>
<reference evidence="2 3" key="1">
    <citation type="submission" date="2013-09" db="EMBL/GenBank/DDBJ databases">
        <authorList>
            <person name="Zeng Z."/>
            <person name="Chen C."/>
        </authorList>
    </citation>
    <scope>NUCLEOTIDE SEQUENCE [LARGE SCALE GENOMIC DNA]</scope>
    <source>
        <strain evidence="2 3">WB 4.1-42</strain>
    </source>
</reference>
<gene>
    <name evidence="2" type="ORF">Q766_06960</name>
</gene>
<feature type="chain" id="PRO_5001991652" evidence="1">
    <location>
        <begin position="22"/>
        <end position="246"/>
    </location>
</feature>
<evidence type="ECO:0000313" key="2">
    <source>
        <dbReference type="EMBL" id="KGO93692.1"/>
    </source>
</evidence>
<keyword evidence="1" id="KW-0732">Signal</keyword>